<dbReference type="Gene3D" id="3.60.40.10">
    <property type="entry name" value="PPM-type phosphatase domain"/>
    <property type="match status" value="1"/>
</dbReference>
<dbReference type="SUPFAM" id="SSF55781">
    <property type="entry name" value="GAF domain-like"/>
    <property type="match status" value="1"/>
</dbReference>
<dbReference type="AlphaFoldDB" id="A0A5N8VJ15"/>
<dbReference type="InterPro" id="IPR036457">
    <property type="entry name" value="PPM-type-like_dom_sf"/>
</dbReference>
<comment type="caution">
    <text evidence="5">The sequence shown here is derived from an EMBL/GenBank/DDBJ whole genome shotgun (WGS) entry which is preliminary data.</text>
</comment>
<dbReference type="OrthoDB" id="118142at2"/>
<name>A0A5N8VJ15_9ACTN</name>
<gene>
    <name evidence="5" type="ORF">FNH09_26550</name>
</gene>
<feature type="domain" description="GAF" evidence="3">
    <location>
        <begin position="192"/>
        <end position="359"/>
    </location>
</feature>
<evidence type="ECO:0000313" key="6">
    <source>
        <dbReference type="Proteomes" id="UP000325849"/>
    </source>
</evidence>
<reference evidence="5 6" key="1">
    <citation type="submission" date="2019-07" db="EMBL/GenBank/DDBJ databases">
        <title>New species of Amycolatopsis and Streptomyces.</title>
        <authorList>
            <person name="Duangmal K."/>
            <person name="Teo W.F.A."/>
            <person name="Lipun K."/>
        </authorList>
    </citation>
    <scope>NUCLEOTIDE SEQUENCE [LARGE SCALE GENOMIC DNA]</scope>
    <source>
        <strain evidence="5 6">NBRC 109810</strain>
    </source>
</reference>
<dbReference type="SMART" id="SM00331">
    <property type="entry name" value="PP2C_SIG"/>
    <property type="match status" value="1"/>
</dbReference>
<dbReference type="Pfam" id="PF08448">
    <property type="entry name" value="PAS_4"/>
    <property type="match status" value="1"/>
</dbReference>
<dbReference type="InterPro" id="IPR003594">
    <property type="entry name" value="HATPase_dom"/>
</dbReference>
<feature type="domain" description="PPM-type phosphatase" evidence="4">
    <location>
        <begin position="377"/>
        <end position="598"/>
    </location>
</feature>
<feature type="region of interest" description="Disordered" evidence="2">
    <location>
        <begin position="718"/>
        <end position="737"/>
    </location>
</feature>
<dbReference type="FunFam" id="3.30.450.40:FF:000035">
    <property type="entry name" value="PAS sensor protein"/>
    <property type="match status" value="1"/>
</dbReference>
<evidence type="ECO:0000256" key="1">
    <source>
        <dbReference type="ARBA" id="ARBA00022801"/>
    </source>
</evidence>
<dbReference type="InterPro" id="IPR052016">
    <property type="entry name" value="Bact_Sigma-Reg"/>
</dbReference>
<dbReference type="GO" id="GO:0016791">
    <property type="term" value="F:phosphatase activity"/>
    <property type="evidence" value="ECO:0007669"/>
    <property type="project" value="TreeGrafter"/>
</dbReference>
<dbReference type="SUPFAM" id="SSF55874">
    <property type="entry name" value="ATPase domain of HSP90 chaperone/DNA topoisomerase II/histidine kinase"/>
    <property type="match status" value="1"/>
</dbReference>
<evidence type="ECO:0000259" key="4">
    <source>
        <dbReference type="SMART" id="SM00331"/>
    </source>
</evidence>
<evidence type="ECO:0000313" key="5">
    <source>
        <dbReference type="EMBL" id="MPY34672.1"/>
    </source>
</evidence>
<dbReference type="InterPro" id="IPR013656">
    <property type="entry name" value="PAS_4"/>
</dbReference>
<proteinExistence type="predicted"/>
<dbReference type="Gene3D" id="3.30.450.20">
    <property type="entry name" value="PAS domain"/>
    <property type="match status" value="1"/>
</dbReference>
<dbReference type="SUPFAM" id="SSF55785">
    <property type="entry name" value="PYP-like sensor domain (PAS domain)"/>
    <property type="match status" value="1"/>
</dbReference>
<dbReference type="SMART" id="SM00065">
    <property type="entry name" value="GAF"/>
    <property type="match status" value="1"/>
</dbReference>
<keyword evidence="1" id="KW-0378">Hydrolase</keyword>
<dbReference type="InterPro" id="IPR029016">
    <property type="entry name" value="GAF-like_dom_sf"/>
</dbReference>
<accession>A0A5N8VJ15</accession>
<organism evidence="5 6">
    <name type="scientific">Streptomyces adustus</name>
    <dbReference type="NCBI Taxonomy" id="1609272"/>
    <lineage>
        <taxon>Bacteria</taxon>
        <taxon>Bacillati</taxon>
        <taxon>Actinomycetota</taxon>
        <taxon>Actinomycetes</taxon>
        <taxon>Kitasatosporales</taxon>
        <taxon>Streptomycetaceae</taxon>
        <taxon>Streptomyces</taxon>
    </lineage>
</organism>
<dbReference type="FunFam" id="3.30.565.10:FF:000028">
    <property type="entry name" value="PAS sensor protein"/>
    <property type="match status" value="1"/>
</dbReference>
<dbReference type="EMBL" id="VJZD01000123">
    <property type="protein sequence ID" value="MPY34672.1"/>
    <property type="molecule type" value="Genomic_DNA"/>
</dbReference>
<dbReference type="RefSeq" id="WP_152892327.1">
    <property type="nucleotide sequence ID" value="NZ_VJZD01000123.1"/>
</dbReference>
<dbReference type="Pfam" id="PF13581">
    <property type="entry name" value="HATPase_c_2"/>
    <property type="match status" value="1"/>
</dbReference>
<dbReference type="Proteomes" id="UP000325849">
    <property type="component" value="Unassembled WGS sequence"/>
</dbReference>
<dbReference type="InterPro" id="IPR001932">
    <property type="entry name" value="PPM-type_phosphatase-like_dom"/>
</dbReference>
<dbReference type="InterPro" id="IPR036890">
    <property type="entry name" value="HATPase_C_sf"/>
</dbReference>
<sequence length="737" mass="79033">MAVPPAAGFDRMCAGVVPIFCALGTTVSGPNHQGDPHGHRLDDAVLAALFSQSPVGLYVLDTQLRLVRVNVAARRIRDFLDPVDQLVGRSLRDVLDAFGVDRPEFIERTARNVLETGSPVLDLHFYLRSRRDPAVEAMVSAACFRLQDSDGTVLGLAVALTDITASARAEARMRLLSQATASVGTTLDIFRTAEELCDLAVPELADSVTVDVIDSVLRGEAPAPVAATETVPLRRAGFRSAADDTEQGLATVGEAGTYPFGTPYLQALSGLAPVLIRHLDADTDWLDPARKLDARLLAAGVHSMLVMPMRARGVVLGLTCLYRWRNPIPFDRDDLALVELLTSRAALSLDNARVYSRERSVARILQRELGRPESAVCSAVETAHAYLPTGAGGGWFDVIPLSGARIALVVGDTIGRPLNAAAAMGQLRAAIAALSRLDLPPDEILERLHDLASWPLSLPEATTRGETLDHAWSATCLYAAYDPVIGNCTISSAGHPPLVVVHTSGKVELLDIPTGPPLGQGIAQYTVVECTLPKGSTLLLYNTALLGNGLDPGRPPVLLERLREVTNTASLRDMCDAIVDALAPRQPQRDAVLLLARTQTLDAAQTASWTLPNAPEVVSQARKLAITQLTDWGMDDLADGTALIVSELVTNAVRYAEGAIELRLIRDQALICEVTDDSSTAPHLRRADDSDEGGRGLYITAQLTDRWGVRPAPRGKTIWAEQPIRHPAPDPAQAHQS</sequence>
<keyword evidence="6" id="KW-1185">Reference proteome</keyword>
<evidence type="ECO:0000256" key="2">
    <source>
        <dbReference type="SAM" id="MobiDB-lite"/>
    </source>
</evidence>
<dbReference type="Gene3D" id="3.30.450.40">
    <property type="match status" value="1"/>
</dbReference>
<evidence type="ECO:0000259" key="3">
    <source>
        <dbReference type="SMART" id="SM00065"/>
    </source>
</evidence>
<dbReference type="InterPro" id="IPR035965">
    <property type="entry name" value="PAS-like_dom_sf"/>
</dbReference>
<protein>
    <submittedName>
        <fullName evidence="5">SpoIIE family protein phosphatase</fullName>
    </submittedName>
</protein>
<dbReference type="Gene3D" id="3.30.565.10">
    <property type="entry name" value="Histidine kinase-like ATPase, C-terminal domain"/>
    <property type="match status" value="1"/>
</dbReference>
<dbReference type="Pfam" id="PF01590">
    <property type="entry name" value="GAF"/>
    <property type="match status" value="1"/>
</dbReference>
<dbReference type="Pfam" id="PF07228">
    <property type="entry name" value="SpoIIE"/>
    <property type="match status" value="1"/>
</dbReference>
<dbReference type="PANTHER" id="PTHR43156">
    <property type="entry name" value="STAGE II SPORULATION PROTEIN E-RELATED"/>
    <property type="match status" value="1"/>
</dbReference>
<dbReference type="CDD" id="cd16936">
    <property type="entry name" value="HATPase_RsbW-like"/>
    <property type="match status" value="1"/>
</dbReference>
<dbReference type="InterPro" id="IPR003018">
    <property type="entry name" value="GAF"/>
</dbReference>
<dbReference type="PANTHER" id="PTHR43156:SF2">
    <property type="entry name" value="STAGE II SPORULATION PROTEIN E"/>
    <property type="match status" value="1"/>
</dbReference>